<dbReference type="GO" id="GO:0008168">
    <property type="term" value="F:methyltransferase activity"/>
    <property type="evidence" value="ECO:0007669"/>
    <property type="project" value="UniProtKB-KW"/>
</dbReference>
<dbReference type="InterPro" id="IPR020598">
    <property type="entry name" value="rRNA_Ade_methylase_Trfase_N"/>
</dbReference>
<dbReference type="EMBL" id="JBDIZK010000006">
    <property type="protein sequence ID" value="MEN3747874.1"/>
    <property type="molecule type" value="Genomic_DNA"/>
</dbReference>
<dbReference type="Gene3D" id="3.40.50.150">
    <property type="entry name" value="Vaccinia Virus protein VP39"/>
    <property type="match status" value="1"/>
</dbReference>
<evidence type="ECO:0000313" key="6">
    <source>
        <dbReference type="Proteomes" id="UP001427805"/>
    </source>
</evidence>
<dbReference type="PROSITE" id="PS51678">
    <property type="entry name" value="SAM_MT_PRMT"/>
    <property type="match status" value="1"/>
</dbReference>
<keyword evidence="3" id="KW-0949">S-adenosyl-L-methionine</keyword>
<gene>
    <name evidence="5" type="ORF">TPR58_11905</name>
</gene>
<dbReference type="InterPro" id="IPR025799">
    <property type="entry name" value="Arg_MeTrfase"/>
</dbReference>
<evidence type="ECO:0000256" key="2">
    <source>
        <dbReference type="ARBA" id="ARBA00022679"/>
    </source>
</evidence>
<evidence type="ECO:0000256" key="1">
    <source>
        <dbReference type="ARBA" id="ARBA00022603"/>
    </source>
</evidence>
<dbReference type="Pfam" id="PF06325">
    <property type="entry name" value="PrmA"/>
    <property type="match status" value="1"/>
</dbReference>
<keyword evidence="5" id="KW-0687">Ribonucleoprotein</keyword>
<protein>
    <submittedName>
        <fullName evidence="5">50S ribosomal protein L11 methyltransferase</fullName>
    </submittedName>
</protein>
<comment type="caution">
    <text evidence="5">The sequence shown here is derived from an EMBL/GenBank/DDBJ whole genome shotgun (WGS) entry which is preliminary data.</text>
</comment>
<dbReference type="SMART" id="SM00650">
    <property type="entry name" value="rADc"/>
    <property type="match status" value="1"/>
</dbReference>
<reference evidence="5 6" key="1">
    <citation type="submission" date="2024-05" db="EMBL/GenBank/DDBJ databases">
        <title>Sphingomonas sp. HF-S3 16S ribosomal RNA gene Genome sequencing and assembly.</title>
        <authorList>
            <person name="Lee H."/>
        </authorList>
    </citation>
    <scope>NUCLEOTIDE SEQUENCE [LARGE SCALE GENOMIC DNA]</scope>
    <source>
        <strain evidence="5 6">HF-S3</strain>
    </source>
</reference>
<name>A0ABV0B8H9_9SPHN</name>
<dbReference type="PANTHER" id="PTHR11006">
    <property type="entry name" value="PROTEIN ARGININE N-METHYLTRANSFERASE"/>
    <property type="match status" value="1"/>
</dbReference>
<keyword evidence="2" id="KW-0808">Transferase</keyword>
<sequence length="331" mass="35960">MFRVAALLRTHDDHERATDLCCDLLADPDLDPALAVEIRRFLSVGVPDWHLVILRDSPRNAAYDAALRAVVKPGMRVLEIGTGSGILAMMAARAGAAEVITCERNPSIAAAAREVIARNGYADRIRVVNTHSDALDLDRDLDGRRADLLVSEIISNNLLSEHVLPAHEDAVRRLLAPGAPVVPARGAVRIALVDDQREQARPLAEVAGFDLSPYNRLAPVVRTARPNAAGVTLRSDAIDLFDFDFAGARYQPDEHVVACRSLGGRVTGVIQWLWLDMDGQGGTYENRPGPEAFSSWSAIVTAFPQPIETAPGDIVDVRGTHDCRNTELYKA</sequence>
<dbReference type="Gene3D" id="2.70.160.11">
    <property type="entry name" value="Hnrnp arginine n-methyltransferase1"/>
    <property type="match status" value="1"/>
</dbReference>
<dbReference type="GO" id="GO:0032259">
    <property type="term" value="P:methylation"/>
    <property type="evidence" value="ECO:0007669"/>
    <property type="project" value="UniProtKB-KW"/>
</dbReference>
<dbReference type="InterPro" id="IPR029063">
    <property type="entry name" value="SAM-dependent_MTases_sf"/>
</dbReference>
<dbReference type="PANTHER" id="PTHR11006:SF4">
    <property type="entry name" value="PROTEIN ARGININE N-METHYLTRANSFERASE 7"/>
    <property type="match status" value="1"/>
</dbReference>
<keyword evidence="6" id="KW-1185">Reference proteome</keyword>
<dbReference type="Proteomes" id="UP001427805">
    <property type="component" value="Unassembled WGS sequence"/>
</dbReference>
<dbReference type="SUPFAM" id="SSF53335">
    <property type="entry name" value="S-adenosyl-L-methionine-dependent methyltransferases"/>
    <property type="match status" value="1"/>
</dbReference>
<evidence type="ECO:0000313" key="5">
    <source>
        <dbReference type="EMBL" id="MEN3747874.1"/>
    </source>
</evidence>
<organism evidence="5 6">
    <name type="scientific">Sphingomonas rustica</name>
    <dbReference type="NCBI Taxonomy" id="3103142"/>
    <lineage>
        <taxon>Bacteria</taxon>
        <taxon>Pseudomonadati</taxon>
        <taxon>Pseudomonadota</taxon>
        <taxon>Alphaproteobacteria</taxon>
        <taxon>Sphingomonadales</taxon>
        <taxon>Sphingomonadaceae</taxon>
        <taxon>Sphingomonas</taxon>
    </lineage>
</organism>
<dbReference type="RefSeq" id="WP_346246882.1">
    <property type="nucleotide sequence ID" value="NZ_JBDIZK010000006.1"/>
</dbReference>
<evidence type="ECO:0000256" key="3">
    <source>
        <dbReference type="ARBA" id="ARBA00022691"/>
    </source>
</evidence>
<accession>A0ABV0B8H9</accession>
<dbReference type="GO" id="GO:0005840">
    <property type="term" value="C:ribosome"/>
    <property type="evidence" value="ECO:0007669"/>
    <property type="project" value="UniProtKB-KW"/>
</dbReference>
<evidence type="ECO:0000259" key="4">
    <source>
        <dbReference type="SMART" id="SM00650"/>
    </source>
</evidence>
<keyword evidence="1 5" id="KW-0489">Methyltransferase</keyword>
<feature type="domain" description="Ribosomal RNA adenine methylase transferase N-terminal" evidence="4">
    <location>
        <begin position="61"/>
        <end position="215"/>
    </location>
</feature>
<proteinExistence type="predicted"/>
<keyword evidence="5" id="KW-0689">Ribosomal protein</keyword>
<dbReference type="CDD" id="cd02440">
    <property type="entry name" value="AdoMet_MTases"/>
    <property type="match status" value="1"/>
</dbReference>